<accession>A0A1S7RTE9</accession>
<evidence type="ECO:0000256" key="6">
    <source>
        <dbReference type="ARBA" id="ARBA00093234"/>
    </source>
</evidence>
<dbReference type="RefSeq" id="WP_080820857.1">
    <property type="nucleotide sequence ID" value="NZ_LT009749.1"/>
</dbReference>
<dbReference type="EMBL" id="FBWG01000041">
    <property type="protein sequence ID" value="CUX56744.1"/>
    <property type="molecule type" value="Genomic_DNA"/>
</dbReference>
<evidence type="ECO:0000256" key="4">
    <source>
        <dbReference type="ARBA" id="ARBA00067972"/>
    </source>
</evidence>
<dbReference type="EC" id="5.1.99.5" evidence="3"/>
<proteinExistence type="inferred from homology"/>
<dbReference type="PANTHER" id="PTHR28047:SF5">
    <property type="entry name" value="PROTEIN DCG1"/>
    <property type="match status" value="1"/>
</dbReference>
<dbReference type="PANTHER" id="PTHR28047">
    <property type="entry name" value="PROTEIN DCG1"/>
    <property type="match status" value="1"/>
</dbReference>
<evidence type="ECO:0000313" key="8">
    <source>
        <dbReference type="EMBL" id="CUX56744.1"/>
    </source>
</evidence>
<dbReference type="GO" id="GO:0047661">
    <property type="term" value="F:amino-acid racemase activity"/>
    <property type="evidence" value="ECO:0007669"/>
    <property type="project" value="InterPro"/>
</dbReference>
<gene>
    <name evidence="8" type="ORF">AGR7C_Lc220079</name>
</gene>
<evidence type="ECO:0000256" key="7">
    <source>
        <dbReference type="SAM" id="MobiDB-lite"/>
    </source>
</evidence>
<protein>
    <recommendedName>
        <fullName evidence="4">Hydantoin racemase</fullName>
        <ecNumber evidence="3">5.1.99.5</ecNumber>
    </recommendedName>
</protein>
<comment type="catalytic activity">
    <reaction evidence="5">
        <text>D-5-benzylhydantoin = L-5-benzylhydantoin</text>
        <dbReference type="Rhea" id="RHEA:83991"/>
        <dbReference type="ChEBI" id="CHEBI:176864"/>
        <dbReference type="ChEBI" id="CHEBI:233540"/>
    </reaction>
</comment>
<evidence type="ECO:0000256" key="5">
    <source>
        <dbReference type="ARBA" id="ARBA00093199"/>
    </source>
</evidence>
<name>A0A1S7RTE9_9HYPH</name>
<evidence type="ECO:0000256" key="3">
    <source>
        <dbReference type="ARBA" id="ARBA00066406"/>
    </source>
</evidence>
<sequence length="267" mass="27868">MRILVINPNTTQSMTATIADAATRIAGRDTDILAVTSSMGPVSIEGYYDEVFAVPGLLLELAKAPALGADAAVIACFDDTGLDAARALADIPVIGICEAAVSATAFIAQKFTIVTTMERSRLPLEHLVHRYGMSARCNVRAADIPVLSLEDPGSNARERLREEISLALKEDRAEAIVLGCAGMADLAAELRDEFGVPVVDGVAAAVKQAESLVSMGLSTAKRGAYATPLAKPYRGLLEPFQPDRLSGASADGGDVLTASAHKTTKAS</sequence>
<dbReference type="FunFam" id="3.40.50.12500:FF:000001">
    <property type="entry name" value="Putative hydantoin racemase"/>
    <property type="match status" value="1"/>
</dbReference>
<dbReference type="Proteomes" id="UP000191987">
    <property type="component" value="Unassembled WGS sequence"/>
</dbReference>
<comment type="catalytic activity">
    <reaction evidence="6">
        <text>D-5-isobutylhydantoin = L-5-isobutylhydantoin</text>
        <dbReference type="Rhea" id="RHEA:84231"/>
        <dbReference type="ChEBI" id="CHEBI:233609"/>
        <dbReference type="ChEBI" id="CHEBI:233610"/>
    </reaction>
</comment>
<comment type="catalytic activity">
    <reaction evidence="2">
        <text>a D-5-monosubstituted hydantoin = a L-5-monosubstituted hydantoin</text>
        <dbReference type="Rhea" id="RHEA:46624"/>
        <dbReference type="ChEBI" id="CHEBI:86339"/>
        <dbReference type="ChEBI" id="CHEBI:86340"/>
        <dbReference type="EC" id="5.1.99.5"/>
    </reaction>
</comment>
<dbReference type="InterPro" id="IPR052186">
    <property type="entry name" value="Hydantoin_racemase-like"/>
</dbReference>
<organism evidence="8 9">
    <name type="scientific">Agrobacterium deltaense Zutra 3/1</name>
    <dbReference type="NCBI Taxonomy" id="1183427"/>
    <lineage>
        <taxon>Bacteria</taxon>
        <taxon>Pseudomonadati</taxon>
        <taxon>Pseudomonadota</taxon>
        <taxon>Alphaproteobacteria</taxon>
        <taxon>Hyphomicrobiales</taxon>
        <taxon>Rhizobiaceae</taxon>
        <taxon>Rhizobium/Agrobacterium group</taxon>
        <taxon>Agrobacterium</taxon>
    </lineage>
</organism>
<evidence type="ECO:0000256" key="1">
    <source>
        <dbReference type="ARBA" id="ARBA00038414"/>
    </source>
</evidence>
<dbReference type="AlphaFoldDB" id="A0A1S7RTE9"/>
<dbReference type="GO" id="GO:0036348">
    <property type="term" value="F:hydantoin racemase activity"/>
    <property type="evidence" value="ECO:0007669"/>
    <property type="project" value="UniProtKB-EC"/>
</dbReference>
<evidence type="ECO:0000313" key="9">
    <source>
        <dbReference type="Proteomes" id="UP000191987"/>
    </source>
</evidence>
<feature type="region of interest" description="Disordered" evidence="7">
    <location>
        <begin position="244"/>
        <end position="267"/>
    </location>
</feature>
<dbReference type="InterPro" id="IPR053714">
    <property type="entry name" value="Iso_Racemase_Enz_sf"/>
</dbReference>
<dbReference type="Gene3D" id="3.40.50.12500">
    <property type="match status" value="1"/>
</dbReference>
<dbReference type="InterPro" id="IPR015942">
    <property type="entry name" value="Asp/Glu/hydantoin_racemase"/>
</dbReference>
<evidence type="ECO:0000256" key="2">
    <source>
        <dbReference type="ARBA" id="ARBA00051635"/>
    </source>
</evidence>
<comment type="similarity">
    <text evidence="1">Belongs to the HyuE racemase family.</text>
</comment>
<dbReference type="Pfam" id="PF01177">
    <property type="entry name" value="Asp_Glu_race"/>
    <property type="match status" value="1"/>
</dbReference>
<keyword evidence="8" id="KW-0413">Isomerase</keyword>
<reference evidence="8 9" key="1">
    <citation type="submission" date="2016-01" db="EMBL/GenBank/DDBJ databases">
        <authorList>
            <person name="Oliw E.H."/>
        </authorList>
    </citation>
    <scope>NUCLEOTIDE SEQUENCE [LARGE SCALE GENOMIC DNA]</scope>
    <source>
        <strain evidence="8 9">Zutra 3-1</strain>
    </source>
</reference>